<feature type="chain" id="PRO_5045072094" description="Alkaline phosphatase" evidence="5">
    <location>
        <begin position="22"/>
        <end position="551"/>
    </location>
</feature>
<evidence type="ECO:0000256" key="1">
    <source>
        <dbReference type="ARBA" id="ARBA00022553"/>
    </source>
</evidence>
<evidence type="ECO:0000256" key="2">
    <source>
        <dbReference type="ARBA" id="ARBA00022723"/>
    </source>
</evidence>
<keyword evidence="7" id="KW-1185">Reference proteome</keyword>
<evidence type="ECO:0000256" key="5">
    <source>
        <dbReference type="SAM" id="SignalP"/>
    </source>
</evidence>
<comment type="function">
    <text evidence="4">Alkaline phosphatase with broad substrate specificity.</text>
</comment>
<evidence type="ECO:0000313" key="7">
    <source>
        <dbReference type="Proteomes" id="UP001210865"/>
    </source>
</evidence>
<gene>
    <name evidence="6" type="ORF">PBT88_05440</name>
</gene>
<keyword evidence="2 4" id="KW-0479">Metal-binding</keyword>
<organism evidence="6 7">
    <name type="scientific">Sphingomonas abietis</name>
    <dbReference type="NCBI Taxonomy" id="3012344"/>
    <lineage>
        <taxon>Bacteria</taxon>
        <taxon>Pseudomonadati</taxon>
        <taxon>Pseudomonadota</taxon>
        <taxon>Alphaproteobacteria</taxon>
        <taxon>Sphingomonadales</taxon>
        <taxon>Sphingomonadaceae</taxon>
        <taxon>Sphingomonas</taxon>
    </lineage>
</organism>
<keyword evidence="1" id="KW-0597">Phosphoprotein</keyword>
<sequence>MRSSTIAAGFAALLGLAPALAAPPPEKPKLIVAISVDQFSSELYRRYLSSYTGGLKTLSSGVAFPVGYQSHAATETCPGHSTILSGMHPEHTGIIANSWFDAKTGSNIYCVQAPGSSDPNARGPQNMHVTTLGDWVKAAEPGARSFAVSGKDRAAITMAGKHADGVYWWVDGEGFTTSHFAGPVTPAVTQPAATFDRSLFARWKASPPPLYPAVSATCAAMEKPVHFGKIDISGHVPPDLAARAEQNPQFLMTTDFQDNLRASPLFDATIVDFAEQVIAQQHLGHGPATDVLAVSLSANDYIGHRYGNGGPEMCVQQAGLDATLGRFVGDLERLGVPVMVVLTADHGATDAAEREHEHDPKASRLDSAAFVSRLNKAVMQQTGLSYEPIVGDDPQQLTINVGPDAALRAQVQDATIAWLKQQPEVHAVYTRAEVEAATVPPHTPPTELSFVQRFHESYDRDRSGDIAVAYGERTSFGLPRGPGDVVAGHGSPWDHDRQVPILFWWPGVDAQTRATPIETVDIAPTLAALAGVKTPAVDGQCVDLGGDMCGK</sequence>
<dbReference type="PIRSF" id="PIRSF031924">
    <property type="entry name" value="Pi-irrepressible_AP"/>
    <property type="match status" value="1"/>
</dbReference>
<reference evidence="6 7" key="1">
    <citation type="submission" date="2022-12" db="EMBL/GenBank/DDBJ databases">
        <title>Sphingomonas abieness sp. nov., an endophytic bacterium isolated from Abies koreana.</title>
        <authorList>
            <person name="Jiang L."/>
            <person name="Lee J."/>
        </authorList>
    </citation>
    <scope>NUCLEOTIDE SEQUENCE [LARGE SCALE GENOMIC DNA]</scope>
    <source>
        <strain evidence="7">PAMB 00755</strain>
    </source>
</reference>
<evidence type="ECO:0000256" key="4">
    <source>
        <dbReference type="PIRNR" id="PIRNR031924"/>
    </source>
</evidence>
<evidence type="ECO:0000313" key="6">
    <source>
        <dbReference type="EMBL" id="WBO23573.1"/>
    </source>
</evidence>
<dbReference type="PANTHER" id="PTHR10151">
    <property type="entry name" value="ECTONUCLEOTIDE PYROPHOSPHATASE/PHOSPHODIESTERASE"/>
    <property type="match status" value="1"/>
</dbReference>
<comment type="catalytic activity">
    <reaction evidence="4">
        <text>a phosphate monoester + H2O = an alcohol + phosphate</text>
        <dbReference type="Rhea" id="RHEA:15017"/>
        <dbReference type="ChEBI" id="CHEBI:15377"/>
        <dbReference type="ChEBI" id="CHEBI:30879"/>
        <dbReference type="ChEBI" id="CHEBI:43474"/>
        <dbReference type="ChEBI" id="CHEBI:67140"/>
        <dbReference type="EC" id="3.1.3.1"/>
    </reaction>
</comment>
<dbReference type="SUPFAM" id="SSF53649">
    <property type="entry name" value="Alkaline phosphatase-like"/>
    <property type="match status" value="1"/>
</dbReference>
<dbReference type="InterPro" id="IPR017850">
    <property type="entry name" value="Alkaline_phosphatase_core_sf"/>
</dbReference>
<dbReference type="Proteomes" id="UP001210865">
    <property type="component" value="Chromosome"/>
</dbReference>
<comment type="cofactor">
    <cofactor evidence="4">
        <name>Zn(2+)</name>
        <dbReference type="ChEBI" id="CHEBI:29105"/>
    </cofactor>
    <text evidence="4">Binds 2 Zn(2+) ions.</text>
</comment>
<dbReference type="Gene3D" id="3.40.720.10">
    <property type="entry name" value="Alkaline Phosphatase, subunit A"/>
    <property type="match status" value="1"/>
</dbReference>
<feature type="signal peptide" evidence="5">
    <location>
        <begin position="1"/>
        <end position="21"/>
    </location>
</feature>
<dbReference type="Gene3D" id="3.30.1360.150">
    <property type="match status" value="1"/>
</dbReference>
<keyword evidence="3 5" id="KW-0732">Signal</keyword>
<dbReference type="InterPro" id="IPR026263">
    <property type="entry name" value="Alkaline_phosphatase_prok"/>
</dbReference>
<proteinExistence type="predicted"/>
<accession>A0ABY7NPX6</accession>
<dbReference type="Pfam" id="PF01663">
    <property type="entry name" value="Phosphodiest"/>
    <property type="match status" value="1"/>
</dbReference>
<dbReference type="EC" id="3.1.3.1" evidence="4"/>
<evidence type="ECO:0000256" key="3">
    <source>
        <dbReference type="ARBA" id="ARBA00022729"/>
    </source>
</evidence>
<keyword evidence="4" id="KW-0862">Zinc</keyword>
<dbReference type="InterPro" id="IPR002591">
    <property type="entry name" value="Phosphodiest/P_Trfase"/>
</dbReference>
<name>A0ABY7NPX6_9SPHN</name>
<protein>
    <recommendedName>
        <fullName evidence="4">Alkaline phosphatase</fullName>
        <ecNumber evidence="4">3.1.3.1</ecNumber>
    </recommendedName>
</protein>
<dbReference type="RefSeq" id="WP_270078205.1">
    <property type="nucleotide sequence ID" value="NZ_CP115174.1"/>
</dbReference>
<dbReference type="PANTHER" id="PTHR10151:SF120">
    <property type="entry name" value="BIS(5'-ADENOSYL)-TRIPHOSPHATASE"/>
    <property type="match status" value="1"/>
</dbReference>
<dbReference type="EMBL" id="CP115174">
    <property type="protein sequence ID" value="WBO23573.1"/>
    <property type="molecule type" value="Genomic_DNA"/>
</dbReference>